<gene>
    <name evidence="2" type="ORF">BJ508DRAFT_312929</name>
</gene>
<dbReference type="Proteomes" id="UP000275078">
    <property type="component" value="Unassembled WGS sequence"/>
</dbReference>
<keyword evidence="1" id="KW-0812">Transmembrane</keyword>
<reference evidence="2 3" key="1">
    <citation type="journal article" date="2018" name="Nat. Ecol. Evol.">
        <title>Pezizomycetes genomes reveal the molecular basis of ectomycorrhizal truffle lifestyle.</title>
        <authorList>
            <person name="Murat C."/>
            <person name="Payen T."/>
            <person name="Noel B."/>
            <person name="Kuo A."/>
            <person name="Morin E."/>
            <person name="Chen J."/>
            <person name="Kohler A."/>
            <person name="Krizsan K."/>
            <person name="Balestrini R."/>
            <person name="Da Silva C."/>
            <person name="Montanini B."/>
            <person name="Hainaut M."/>
            <person name="Levati E."/>
            <person name="Barry K.W."/>
            <person name="Belfiori B."/>
            <person name="Cichocki N."/>
            <person name="Clum A."/>
            <person name="Dockter R.B."/>
            <person name="Fauchery L."/>
            <person name="Guy J."/>
            <person name="Iotti M."/>
            <person name="Le Tacon F."/>
            <person name="Lindquist E.A."/>
            <person name="Lipzen A."/>
            <person name="Malagnac F."/>
            <person name="Mello A."/>
            <person name="Molinier V."/>
            <person name="Miyauchi S."/>
            <person name="Poulain J."/>
            <person name="Riccioni C."/>
            <person name="Rubini A."/>
            <person name="Sitrit Y."/>
            <person name="Splivallo R."/>
            <person name="Traeger S."/>
            <person name="Wang M."/>
            <person name="Zifcakova L."/>
            <person name="Wipf D."/>
            <person name="Zambonelli A."/>
            <person name="Paolocci F."/>
            <person name="Nowrousian M."/>
            <person name="Ottonello S."/>
            <person name="Baldrian P."/>
            <person name="Spatafora J.W."/>
            <person name="Henrissat B."/>
            <person name="Nagy L.G."/>
            <person name="Aury J.M."/>
            <person name="Wincker P."/>
            <person name="Grigoriev I.V."/>
            <person name="Bonfante P."/>
            <person name="Martin F.M."/>
        </authorList>
    </citation>
    <scope>NUCLEOTIDE SEQUENCE [LARGE SCALE GENOMIC DNA]</scope>
    <source>
        <strain evidence="2 3">RN42</strain>
    </source>
</reference>
<proteinExistence type="predicted"/>
<sequence>MRSLRIAICKRSCNSNDRKAAVRDGRQRLIPINQCYSRRCTNSKMPNGTQPCITSYLRVSPPIDRDRGGLGFMIRLSNQAKTFDTAAKKYTYEYKHYYLPTPKRRIRDFLWGWTCNDVERFFLRASLDNRSHHQVQRNMPLKGPNRSICLRVQPERRGDRETYTIQQNVGPTNDDRQKYTFTYKYYFMPSVARRWKDRVLGGFLVGCFVSGYMMGMEGGVLSIV</sequence>
<name>A0A3N4HKH4_ASCIM</name>
<keyword evidence="1" id="KW-1133">Transmembrane helix</keyword>
<dbReference type="EMBL" id="ML119792">
    <property type="protein sequence ID" value="RPA74355.1"/>
    <property type="molecule type" value="Genomic_DNA"/>
</dbReference>
<feature type="transmembrane region" description="Helical" evidence="1">
    <location>
        <begin position="198"/>
        <end position="215"/>
    </location>
</feature>
<protein>
    <submittedName>
        <fullName evidence="2">Uncharacterized protein</fullName>
    </submittedName>
</protein>
<accession>A0A3N4HKH4</accession>
<evidence type="ECO:0000256" key="1">
    <source>
        <dbReference type="SAM" id="Phobius"/>
    </source>
</evidence>
<evidence type="ECO:0000313" key="3">
    <source>
        <dbReference type="Proteomes" id="UP000275078"/>
    </source>
</evidence>
<organism evidence="2 3">
    <name type="scientific">Ascobolus immersus RN42</name>
    <dbReference type="NCBI Taxonomy" id="1160509"/>
    <lineage>
        <taxon>Eukaryota</taxon>
        <taxon>Fungi</taxon>
        <taxon>Dikarya</taxon>
        <taxon>Ascomycota</taxon>
        <taxon>Pezizomycotina</taxon>
        <taxon>Pezizomycetes</taxon>
        <taxon>Pezizales</taxon>
        <taxon>Ascobolaceae</taxon>
        <taxon>Ascobolus</taxon>
    </lineage>
</organism>
<dbReference type="AlphaFoldDB" id="A0A3N4HKH4"/>
<evidence type="ECO:0000313" key="2">
    <source>
        <dbReference type="EMBL" id="RPA74355.1"/>
    </source>
</evidence>
<keyword evidence="1" id="KW-0472">Membrane</keyword>
<keyword evidence="3" id="KW-1185">Reference proteome</keyword>